<dbReference type="AlphaFoldDB" id="A0A2K0TJT8"/>
<evidence type="ECO:0000313" key="3">
    <source>
        <dbReference type="Proteomes" id="UP000236546"/>
    </source>
</evidence>
<dbReference type="EMBL" id="MTYH01000023">
    <property type="protein sequence ID" value="PNP45767.1"/>
    <property type="molecule type" value="Genomic_DNA"/>
</dbReference>
<protein>
    <submittedName>
        <fullName evidence="2">Uncharacterized protein</fullName>
    </submittedName>
</protein>
<evidence type="ECO:0000256" key="1">
    <source>
        <dbReference type="SAM" id="MobiDB-lite"/>
    </source>
</evidence>
<reference evidence="2 3" key="1">
    <citation type="submission" date="2017-02" db="EMBL/GenBank/DDBJ databases">
        <title>Genomes of Trichoderma spp. with biocontrol activity.</title>
        <authorList>
            <person name="Gardiner D."/>
            <person name="Kazan K."/>
            <person name="Vos C."/>
            <person name="Harvey P."/>
        </authorList>
    </citation>
    <scope>NUCLEOTIDE SEQUENCE [LARGE SCALE GENOMIC DNA]</scope>
    <source>
        <strain evidence="2 3">A5MH</strain>
    </source>
</reference>
<organism evidence="2 3">
    <name type="scientific">Trichoderma gamsii</name>
    <dbReference type="NCBI Taxonomy" id="398673"/>
    <lineage>
        <taxon>Eukaryota</taxon>
        <taxon>Fungi</taxon>
        <taxon>Dikarya</taxon>
        <taxon>Ascomycota</taxon>
        <taxon>Pezizomycotina</taxon>
        <taxon>Sordariomycetes</taxon>
        <taxon>Hypocreomycetidae</taxon>
        <taxon>Hypocreales</taxon>
        <taxon>Hypocreaceae</taxon>
        <taxon>Trichoderma</taxon>
    </lineage>
</organism>
<gene>
    <name evidence="2" type="ORF">TGAMA5MH_02507</name>
</gene>
<accession>A0A2K0TJT8</accession>
<feature type="compositionally biased region" description="Acidic residues" evidence="1">
    <location>
        <begin position="1"/>
        <end position="28"/>
    </location>
</feature>
<proteinExistence type="predicted"/>
<name>A0A2K0TJT8_9HYPO</name>
<dbReference type="Proteomes" id="UP000236546">
    <property type="component" value="Unassembled WGS sequence"/>
</dbReference>
<comment type="caution">
    <text evidence="2">The sequence shown here is derived from an EMBL/GenBank/DDBJ whole genome shotgun (WGS) entry which is preliminary data.</text>
</comment>
<sequence length="60" mass="6800">MEDSDDPEGDMEYTMENEEEDEDDDSESEPVANELPELLLDAEFEIIELTQHVEEPPSGA</sequence>
<evidence type="ECO:0000313" key="2">
    <source>
        <dbReference type="EMBL" id="PNP45767.1"/>
    </source>
</evidence>
<feature type="region of interest" description="Disordered" evidence="1">
    <location>
        <begin position="1"/>
        <end position="34"/>
    </location>
</feature>